<dbReference type="InterPro" id="IPR011990">
    <property type="entry name" value="TPR-like_helical_dom_sf"/>
</dbReference>
<accession>A0ABS5K2C2</accession>
<comment type="caution">
    <text evidence="2">The sequence shown here is derived from an EMBL/GenBank/DDBJ whole genome shotgun (WGS) entry which is preliminary data.</text>
</comment>
<gene>
    <name evidence="2" type="ORF">KEM10_20410</name>
</gene>
<dbReference type="Gene3D" id="1.25.40.10">
    <property type="entry name" value="Tetratricopeptide repeat domain"/>
    <property type="match status" value="1"/>
</dbReference>
<organism evidence="2 3">
    <name type="scientific">Carboxylicivirga linearis</name>
    <dbReference type="NCBI Taxonomy" id="1628157"/>
    <lineage>
        <taxon>Bacteria</taxon>
        <taxon>Pseudomonadati</taxon>
        <taxon>Bacteroidota</taxon>
        <taxon>Bacteroidia</taxon>
        <taxon>Marinilabiliales</taxon>
        <taxon>Marinilabiliaceae</taxon>
        <taxon>Carboxylicivirga</taxon>
    </lineage>
</organism>
<keyword evidence="1" id="KW-0812">Transmembrane</keyword>
<dbReference type="SUPFAM" id="SSF48452">
    <property type="entry name" value="TPR-like"/>
    <property type="match status" value="1"/>
</dbReference>
<evidence type="ECO:0008006" key="4">
    <source>
        <dbReference type="Google" id="ProtNLM"/>
    </source>
</evidence>
<feature type="transmembrane region" description="Helical" evidence="1">
    <location>
        <begin position="29"/>
        <end position="45"/>
    </location>
</feature>
<evidence type="ECO:0000313" key="2">
    <source>
        <dbReference type="EMBL" id="MBS2100661.1"/>
    </source>
</evidence>
<keyword evidence="3" id="KW-1185">Reference proteome</keyword>
<dbReference type="Proteomes" id="UP000708576">
    <property type="component" value="Unassembled WGS sequence"/>
</dbReference>
<feature type="transmembrane region" description="Helical" evidence="1">
    <location>
        <begin position="5"/>
        <end position="23"/>
    </location>
</feature>
<reference evidence="2 3" key="1">
    <citation type="journal article" date="2015" name="Int. J. Syst. Evol. Microbiol.">
        <title>Carboxylicivirga linearis sp. nov., isolated from a sea cucumber culture pond.</title>
        <authorList>
            <person name="Wang F.Q."/>
            <person name="Zhou Y.X."/>
            <person name="Lin X.Z."/>
            <person name="Chen G.J."/>
            <person name="Du Z.J."/>
        </authorList>
    </citation>
    <scope>NUCLEOTIDE SEQUENCE [LARGE SCALE GENOMIC DNA]</scope>
    <source>
        <strain evidence="2 3">FB218</strain>
    </source>
</reference>
<evidence type="ECO:0000256" key="1">
    <source>
        <dbReference type="SAM" id="Phobius"/>
    </source>
</evidence>
<protein>
    <recommendedName>
        <fullName evidence="4">DUF2892 domain-containing protein</fullName>
    </recommendedName>
</protein>
<keyword evidence="1" id="KW-1133">Transmembrane helix</keyword>
<proteinExistence type="predicted"/>
<name>A0ABS5K2C2_9BACT</name>
<keyword evidence="1" id="KW-0472">Membrane</keyword>
<evidence type="ECO:0000313" key="3">
    <source>
        <dbReference type="Proteomes" id="UP000708576"/>
    </source>
</evidence>
<sequence>MLGKYIRLIVAILIIISSVILFIYGFVGWGVLAVIISLLFVLFQFKNEMNLLAFSFIRKNKFAMAEKILLKVKHPENMMKSQEAYYYYLLGLTQAQTHQLNLAEKSLKKALSTGLRLNSDQAMAKLSLAGFYLSKRNKKLAKVHLMDAKKLDKQKMLTPQIREVENMMKRI</sequence>
<dbReference type="EMBL" id="JAGUCO010000027">
    <property type="protein sequence ID" value="MBS2100661.1"/>
    <property type="molecule type" value="Genomic_DNA"/>
</dbReference>
<dbReference type="RefSeq" id="WP_212218947.1">
    <property type="nucleotide sequence ID" value="NZ_JAGUCO010000027.1"/>
</dbReference>